<sequence length="545" mass="61905">MAKLSLISIPALMVPSVPANAIATLLHSPRKGQNKASQYWNKLHNSTSWLLLLALFGCVSMLKFVITWHPREIISDACYQENSNVNPFDAERQEKMGFITQLVDFPVPLQPHSLDSGLKETEREFWRQPDSLGYKPCIDFSVSYRKASPRIMQQNRKFLIVVVAGGLNQQRNQIVDAVVIARILEAALILPIMQVNVIWGDNSEFSDIFDVDHFKDTLKGDVRILSSLPSTHIMTRPVEEKRTPLHASPQWFRTHYLKRFNREGVLLLRGLDSRLSKDLPSDLQKLRCKVAFHALKFAAPIEAVGHKLAERMWGQGPYLALHLRLEKDVWVRTGCLPGLGKKYDDEIKLERILKPNLLTGRSNMSYEERKLAGLCPLNAAEVVRLLKAFGAPKRTRIYWAGGEPFGGDKALEPLQKEFSYLYNKDTLALPEELQPFRKKASSLAAIDYLVSLNSDVFMPSHGGNMAHSLKGHRAFTGHRKHITPNKREMLPYFLNSTISQLDFDNTIKRLHNESMGQPAMWKDKKGRDVIGYPVPECMCQQSVTD</sequence>
<protein>
    <submittedName>
        <fullName evidence="1">Uncharacterized protein</fullName>
    </submittedName>
</protein>
<proteinExistence type="predicted"/>
<accession>A0ACC2B5S9</accession>
<dbReference type="Proteomes" id="UP001162992">
    <property type="component" value="Chromosome 17"/>
</dbReference>
<gene>
    <name evidence="1" type="ORF">O6H91_17G037300</name>
</gene>
<evidence type="ECO:0000313" key="1">
    <source>
        <dbReference type="EMBL" id="KAJ7525126.1"/>
    </source>
</evidence>
<keyword evidence="2" id="KW-1185">Reference proteome</keyword>
<evidence type="ECO:0000313" key="2">
    <source>
        <dbReference type="Proteomes" id="UP001162992"/>
    </source>
</evidence>
<comment type="caution">
    <text evidence="1">The sequence shown here is derived from an EMBL/GenBank/DDBJ whole genome shotgun (WGS) entry which is preliminary data.</text>
</comment>
<name>A0ACC2B5S9_DIPCM</name>
<reference evidence="2" key="1">
    <citation type="journal article" date="2024" name="Proc. Natl. Acad. Sci. U.S.A.">
        <title>Extraordinary preservation of gene collinearity over three hundred million years revealed in homosporous lycophytes.</title>
        <authorList>
            <person name="Li C."/>
            <person name="Wickell D."/>
            <person name="Kuo L.Y."/>
            <person name="Chen X."/>
            <person name="Nie B."/>
            <person name="Liao X."/>
            <person name="Peng D."/>
            <person name="Ji J."/>
            <person name="Jenkins J."/>
            <person name="Williams M."/>
            <person name="Shu S."/>
            <person name="Plott C."/>
            <person name="Barry K."/>
            <person name="Rajasekar S."/>
            <person name="Grimwood J."/>
            <person name="Han X."/>
            <person name="Sun S."/>
            <person name="Hou Z."/>
            <person name="He W."/>
            <person name="Dai G."/>
            <person name="Sun C."/>
            <person name="Schmutz J."/>
            <person name="Leebens-Mack J.H."/>
            <person name="Li F.W."/>
            <person name="Wang L."/>
        </authorList>
    </citation>
    <scope>NUCLEOTIDE SEQUENCE [LARGE SCALE GENOMIC DNA]</scope>
    <source>
        <strain evidence="2">cv. PW_Plant_1</strain>
    </source>
</reference>
<organism evidence="1 2">
    <name type="scientific">Diphasiastrum complanatum</name>
    <name type="common">Issler's clubmoss</name>
    <name type="synonym">Lycopodium complanatum</name>
    <dbReference type="NCBI Taxonomy" id="34168"/>
    <lineage>
        <taxon>Eukaryota</taxon>
        <taxon>Viridiplantae</taxon>
        <taxon>Streptophyta</taxon>
        <taxon>Embryophyta</taxon>
        <taxon>Tracheophyta</taxon>
        <taxon>Lycopodiopsida</taxon>
        <taxon>Lycopodiales</taxon>
        <taxon>Lycopodiaceae</taxon>
        <taxon>Lycopodioideae</taxon>
        <taxon>Diphasiastrum</taxon>
    </lineage>
</organism>
<dbReference type="EMBL" id="CM055108">
    <property type="protein sequence ID" value="KAJ7525126.1"/>
    <property type="molecule type" value="Genomic_DNA"/>
</dbReference>